<dbReference type="InterPro" id="IPR021561">
    <property type="entry name" value="AbiEi_3"/>
</dbReference>
<feature type="domain" description="Transcriptional regulator AbiEi antitoxin N-terminal" evidence="1">
    <location>
        <begin position="7"/>
        <end position="96"/>
    </location>
</feature>
<dbReference type="Pfam" id="PF17194">
    <property type="entry name" value="AbiEi_3_N"/>
    <property type="match status" value="1"/>
</dbReference>
<evidence type="ECO:0000313" key="3">
    <source>
        <dbReference type="Proteomes" id="UP000269265"/>
    </source>
</evidence>
<dbReference type="Proteomes" id="UP000269265">
    <property type="component" value="Unassembled WGS sequence"/>
</dbReference>
<dbReference type="RefSeq" id="WP_125244079.1">
    <property type="nucleotide sequence ID" value="NZ_RSED01000011.1"/>
</dbReference>
<accession>A0A3R8TS12</accession>
<sequence>MTGNSRHSLLRRLQSDMPRGAPFGLAELERLGISPTLAAHYVESGWLLRLAQGVYAFPGDDVNVHGSIKLLQSRVTGLHVGGKTALALQGVRHNLSTREQWVLWGDVRFTVPNWFTSRFPARYVSARLFDWVDECLAEKSLITPPGLPPGLLVSAPERALLEMLYDVGTRQSLEEARNLFDGVRNLRKDMLGHLLACCTSVKTVRLFLAWSRETGLVDVDEFLQRYTLPVGSDKRWMSRMKDGSLLTLKPHG</sequence>
<organism evidence="2 3">
    <name type="scientific">Aquabacterium soli</name>
    <dbReference type="NCBI Taxonomy" id="2493092"/>
    <lineage>
        <taxon>Bacteria</taxon>
        <taxon>Pseudomonadati</taxon>
        <taxon>Pseudomonadota</taxon>
        <taxon>Betaproteobacteria</taxon>
        <taxon>Burkholderiales</taxon>
        <taxon>Aquabacterium</taxon>
    </lineage>
</organism>
<proteinExistence type="predicted"/>
<dbReference type="OrthoDB" id="1550938at2"/>
<keyword evidence="3" id="KW-1185">Reference proteome</keyword>
<gene>
    <name evidence="2" type="ORF">EIP75_15005</name>
</gene>
<evidence type="ECO:0000259" key="1">
    <source>
        <dbReference type="Pfam" id="PF17194"/>
    </source>
</evidence>
<protein>
    <recommendedName>
        <fullName evidence="1">Transcriptional regulator AbiEi antitoxin N-terminal domain-containing protein</fullName>
    </recommendedName>
</protein>
<reference evidence="2 3" key="1">
    <citation type="submission" date="2018-12" db="EMBL/GenBank/DDBJ databases">
        <title>The whole draft genome of Aquabacterium sp. SJQ9.</title>
        <authorList>
            <person name="Sun L."/>
            <person name="Gao X."/>
            <person name="Chen W."/>
            <person name="Huang K."/>
        </authorList>
    </citation>
    <scope>NUCLEOTIDE SEQUENCE [LARGE SCALE GENOMIC DNA]</scope>
    <source>
        <strain evidence="2 3">SJQ9</strain>
    </source>
</reference>
<dbReference type="AlphaFoldDB" id="A0A3R8TS12"/>
<comment type="caution">
    <text evidence="2">The sequence shown here is derived from an EMBL/GenBank/DDBJ whole genome shotgun (WGS) entry which is preliminary data.</text>
</comment>
<dbReference type="Pfam" id="PF11459">
    <property type="entry name" value="AbiEi_3"/>
    <property type="match status" value="1"/>
</dbReference>
<dbReference type="EMBL" id="RSED01000011">
    <property type="protein sequence ID" value="RRS03548.1"/>
    <property type="molecule type" value="Genomic_DNA"/>
</dbReference>
<name>A0A3R8TS12_9BURK</name>
<evidence type="ECO:0000313" key="2">
    <source>
        <dbReference type="EMBL" id="RRS03548.1"/>
    </source>
</evidence>
<dbReference type="InterPro" id="IPR033455">
    <property type="entry name" value="AbiEi_3_N"/>
</dbReference>